<feature type="region of interest" description="Disordered" evidence="1">
    <location>
        <begin position="1"/>
        <end position="23"/>
    </location>
</feature>
<protein>
    <submittedName>
        <fullName evidence="2">Uncharacterized protein</fullName>
    </submittedName>
</protein>
<evidence type="ECO:0000313" key="2">
    <source>
        <dbReference type="EMBL" id="KAF9740251.1"/>
    </source>
</evidence>
<evidence type="ECO:0000313" key="3">
    <source>
        <dbReference type="Proteomes" id="UP000756921"/>
    </source>
</evidence>
<organism evidence="2 3">
    <name type="scientific">Paraphaeosphaeria minitans</name>
    <dbReference type="NCBI Taxonomy" id="565426"/>
    <lineage>
        <taxon>Eukaryota</taxon>
        <taxon>Fungi</taxon>
        <taxon>Dikarya</taxon>
        <taxon>Ascomycota</taxon>
        <taxon>Pezizomycotina</taxon>
        <taxon>Dothideomycetes</taxon>
        <taxon>Pleosporomycetidae</taxon>
        <taxon>Pleosporales</taxon>
        <taxon>Massarineae</taxon>
        <taxon>Didymosphaeriaceae</taxon>
        <taxon>Paraphaeosphaeria</taxon>
    </lineage>
</organism>
<accession>A0A9P6GRW2</accession>
<proteinExistence type="predicted"/>
<dbReference type="EMBL" id="WJXW01000002">
    <property type="protein sequence ID" value="KAF9740251.1"/>
    <property type="molecule type" value="Genomic_DNA"/>
</dbReference>
<comment type="caution">
    <text evidence="2">The sequence shown here is derived from an EMBL/GenBank/DDBJ whole genome shotgun (WGS) entry which is preliminary data.</text>
</comment>
<feature type="region of interest" description="Disordered" evidence="1">
    <location>
        <begin position="90"/>
        <end position="126"/>
    </location>
</feature>
<feature type="compositionally biased region" description="Pro residues" evidence="1">
    <location>
        <begin position="1"/>
        <end position="19"/>
    </location>
</feature>
<dbReference type="Proteomes" id="UP000756921">
    <property type="component" value="Unassembled WGS sequence"/>
</dbReference>
<name>A0A9P6GRW2_9PLEO</name>
<gene>
    <name evidence="2" type="ORF">PMIN01_02886</name>
</gene>
<reference evidence="2" key="1">
    <citation type="journal article" date="2020" name="Mol. Plant Microbe Interact.">
        <title>Genome Sequence of the Biocontrol Agent Coniothyrium minitans strain Conio (IMI 134523).</title>
        <authorList>
            <person name="Patel D."/>
            <person name="Shittu T.A."/>
            <person name="Baroncelli R."/>
            <person name="Muthumeenakshi S."/>
            <person name="Osborne T.H."/>
            <person name="Janganan T.K."/>
            <person name="Sreenivasaprasad S."/>
        </authorList>
    </citation>
    <scope>NUCLEOTIDE SEQUENCE</scope>
    <source>
        <strain evidence="2">Conio</strain>
    </source>
</reference>
<dbReference type="AlphaFoldDB" id="A0A9P6GRW2"/>
<evidence type="ECO:0000256" key="1">
    <source>
        <dbReference type="SAM" id="MobiDB-lite"/>
    </source>
</evidence>
<sequence>MFRSSNPPPQPSPTVPNLPPTLQRIAPRPTLALVNVRLAHPIPAGTIAALRDALAAGESPAAVTVACGELGGAVDERGIGAGDEVAWEEGDDIVRRVGGRDGGGKSQGGEEQGEEGGGEVHFGQLV</sequence>
<keyword evidence="3" id="KW-1185">Reference proteome</keyword>
<feature type="compositionally biased region" description="Basic and acidic residues" evidence="1">
    <location>
        <begin position="92"/>
        <end position="103"/>
    </location>
</feature>